<dbReference type="OrthoDB" id="3142434at2759"/>
<dbReference type="GO" id="GO:0032040">
    <property type="term" value="C:small-subunit processome"/>
    <property type="evidence" value="ECO:0007669"/>
    <property type="project" value="TreeGrafter"/>
</dbReference>
<dbReference type="GO" id="GO:0034388">
    <property type="term" value="C:Pwp2p-containing subcomplex of 90S preribosome"/>
    <property type="evidence" value="ECO:0007669"/>
    <property type="project" value="TreeGrafter"/>
</dbReference>
<proteinExistence type="inferred from homology"/>
<comment type="subcellular location">
    <subcellularLocation>
        <location evidence="1">Nucleus</location>
        <location evidence="1">Nucleolus</location>
    </subcellularLocation>
</comment>
<evidence type="ECO:0000256" key="2">
    <source>
        <dbReference type="ARBA" id="ARBA00010226"/>
    </source>
</evidence>
<reference evidence="9" key="1">
    <citation type="submission" date="2020-11" db="EMBL/GenBank/DDBJ databases">
        <authorList>
            <person name="Tran Van P."/>
        </authorList>
    </citation>
    <scope>NUCLEOTIDE SEQUENCE</scope>
</reference>
<dbReference type="InterPro" id="IPR011047">
    <property type="entry name" value="Quinoprotein_ADH-like_sf"/>
</dbReference>
<feature type="repeat" description="WD" evidence="6">
    <location>
        <begin position="388"/>
        <end position="420"/>
    </location>
</feature>
<dbReference type="Pfam" id="PF04003">
    <property type="entry name" value="Utp12"/>
    <property type="match status" value="1"/>
</dbReference>
<dbReference type="PROSITE" id="PS50294">
    <property type="entry name" value="WD_REPEATS_REGION"/>
    <property type="match status" value="2"/>
</dbReference>
<feature type="domain" description="Small-subunit processome Utp12" evidence="8">
    <location>
        <begin position="786"/>
        <end position="892"/>
    </location>
</feature>
<keyword evidence="3 6" id="KW-0853">WD repeat</keyword>
<dbReference type="SUPFAM" id="SSF50998">
    <property type="entry name" value="Quinoprotein alcohol dehydrogenase-like"/>
    <property type="match status" value="1"/>
</dbReference>
<evidence type="ECO:0000256" key="7">
    <source>
        <dbReference type="SAM" id="MobiDB-lite"/>
    </source>
</evidence>
<keyword evidence="5" id="KW-0539">Nucleus</keyword>
<dbReference type="EMBL" id="CAJPIZ010013800">
    <property type="protein sequence ID" value="CAG2114442.1"/>
    <property type="molecule type" value="Genomic_DNA"/>
</dbReference>
<evidence type="ECO:0000313" key="9">
    <source>
        <dbReference type="EMBL" id="CAD7634012.1"/>
    </source>
</evidence>
<dbReference type="InterPro" id="IPR011044">
    <property type="entry name" value="Quino_amine_DH_bsu"/>
</dbReference>
<evidence type="ECO:0000256" key="6">
    <source>
        <dbReference type="PROSITE-ProRule" id="PRU00221"/>
    </source>
</evidence>
<dbReference type="CDD" id="cd00200">
    <property type="entry name" value="WD40"/>
    <property type="match status" value="1"/>
</dbReference>
<dbReference type="InterPro" id="IPR027145">
    <property type="entry name" value="PWP2"/>
</dbReference>
<dbReference type="PROSITE" id="PS50082">
    <property type="entry name" value="WD_REPEATS_2"/>
    <property type="match status" value="3"/>
</dbReference>
<keyword evidence="4" id="KW-0677">Repeat</keyword>
<feature type="repeat" description="WD" evidence="6">
    <location>
        <begin position="421"/>
        <end position="464"/>
    </location>
</feature>
<name>A0A7R9Q7L9_9ACAR</name>
<feature type="region of interest" description="Disordered" evidence="7">
    <location>
        <begin position="904"/>
        <end position="923"/>
    </location>
</feature>
<evidence type="ECO:0000259" key="8">
    <source>
        <dbReference type="Pfam" id="PF04003"/>
    </source>
</evidence>
<dbReference type="InterPro" id="IPR001680">
    <property type="entry name" value="WD40_rpt"/>
</dbReference>
<sequence length="923" mass="102990">MKLSYSLGQVLGSVYSGGSLAFLPDGNGLVSPVGNKLVIYHLNNGRSEALDLEVDYNVANVCLSPNGSLLLMSTQSTQIYLVSLLSGTVLQRKDFKQMGETINDLQFSPDGRYYAVCGSHQVVVYLTPGVAIKGYGRQLSAFKTHKIIKSSFDETCCLSWSLDSKLLIVGSKDFIIRIFAIDRSIENMGQSVTLSGHTDQIVSTFFSNSSPNELSIYSVSRNGQLFIWESNYTSFEHFSKPSEDKMMLRYTKQKNKMMLRYTKQKSHYFNTDLQKTYSTLRLTASQYNPKLKLLVVGFSNGSFMLYEMPAITLIHSLQLSNNGSISSICVNPSGEWIAIGSAIGSGNKHDIENELNSESQLIVWEWESESFILKQSGYSTGVTNLCQSIAYSPDATVVASGGTDGKVKIWNAFSGFCISTFSEHKGPVTCLEFVPAKNGKVLISASLDGTVKAFDLNRYRNFRTLTSPTDGSKAAQFMSLAVDQLGGDFIACGSQNMFEIFLWSLQTGRMLETLSGHEAPVSGLKFSPTSNILVSCSWDQTVRIWSLFEGSKCTREVVRLGSDALAVAFRGDGQQFAVSTLNGDICFYDSQSGEQMGVGIEGKNDLGTSHYEREVVADKNKYFATLQYSMDGTFIMGAGKSKHICIYHVMEKLLVKKFTITWNLSMDGLYDYISSRKLSEFGFNLSLIKSRDQESSYAPISLPGVSKSDFSDRSVNPIIAVFDIKFSPTMRTFAFASTEGIMIYTLDNCNSFDPFQLETHITPNSCRQLLNTNQFCESLMQALKLNDQNLIEEVVERVPIEEIPFICTTLPNNYVEKFLHSIALSLESTKHIEFYLKWCQRLLSHNGTALKANNSVEAMAPTLRLLQHNLSRHFDNLSKICEHNKYSLRLIQVLSLHNMTIEDMENNEDNERQLDEDLDAIND</sequence>
<dbReference type="AlphaFoldDB" id="A0A7R9Q7L9"/>
<dbReference type="Proteomes" id="UP000759131">
    <property type="component" value="Unassembled WGS sequence"/>
</dbReference>
<dbReference type="EMBL" id="OC868375">
    <property type="protein sequence ID" value="CAD7634012.1"/>
    <property type="molecule type" value="Genomic_DNA"/>
</dbReference>
<dbReference type="GO" id="GO:0000028">
    <property type="term" value="P:ribosomal small subunit assembly"/>
    <property type="evidence" value="ECO:0007669"/>
    <property type="project" value="TreeGrafter"/>
</dbReference>
<dbReference type="PANTHER" id="PTHR19858:SF0">
    <property type="entry name" value="PERIODIC TRYPTOPHAN PROTEIN 2 HOMOLOG"/>
    <property type="match status" value="1"/>
</dbReference>
<dbReference type="InterPro" id="IPR007148">
    <property type="entry name" value="SSU_processome_Utp12"/>
</dbReference>
<evidence type="ECO:0000256" key="3">
    <source>
        <dbReference type="ARBA" id="ARBA00022574"/>
    </source>
</evidence>
<accession>A0A7R9Q7L9</accession>
<comment type="similarity">
    <text evidence="2">Belongs to the WD repeat PWP2 family.</text>
</comment>
<evidence type="ECO:0000256" key="5">
    <source>
        <dbReference type="ARBA" id="ARBA00023242"/>
    </source>
</evidence>
<dbReference type="GO" id="GO:0000462">
    <property type="term" value="P:maturation of SSU-rRNA from tricistronic rRNA transcript (SSU-rRNA, 5.8S rRNA, LSU-rRNA)"/>
    <property type="evidence" value="ECO:0007669"/>
    <property type="project" value="TreeGrafter"/>
</dbReference>
<evidence type="ECO:0000313" key="10">
    <source>
        <dbReference type="Proteomes" id="UP000759131"/>
    </source>
</evidence>
<keyword evidence="10" id="KW-1185">Reference proteome</keyword>
<dbReference type="Gene3D" id="2.130.10.10">
    <property type="entry name" value="YVTN repeat-like/Quinoprotein amine dehydrogenase"/>
    <property type="match status" value="3"/>
</dbReference>
<dbReference type="InterPro" id="IPR015943">
    <property type="entry name" value="WD40/YVTN_repeat-like_dom_sf"/>
</dbReference>
<dbReference type="SMART" id="SM00320">
    <property type="entry name" value="WD40"/>
    <property type="match status" value="12"/>
</dbReference>
<feature type="repeat" description="WD" evidence="6">
    <location>
        <begin position="514"/>
        <end position="547"/>
    </location>
</feature>
<gene>
    <name evidence="9" type="ORF">OSB1V03_LOCUS14408</name>
</gene>
<organism evidence="9">
    <name type="scientific">Medioppia subpectinata</name>
    <dbReference type="NCBI Taxonomy" id="1979941"/>
    <lineage>
        <taxon>Eukaryota</taxon>
        <taxon>Metazoa</taxon>
        <taxon>Ecdysozoa</taxon>
        <taxon>Arthropoda</taxon>
        <taxon>Chelicerata</taxon>
        <taxon>Arachnida</taxon>
        <taxon>Acari</taxon>
        <taxon>Acariformes</taxon>
        <taxon>Sarcoptiformes</taxon>
        <taxon>Oribatida</taxon>
        <taxon>Brachypylina</taxon>
        <taxon>Oppioidea</taxon>
        <taxon>Oppiidae</taxon>
        <taxon>Medioppia</taxon>
    </lineage>
</organism>
<dbReference type="PANTHER" id="PTHR19858">
    <property type="entry name" value="WD40 REPEAT PROTEIN"/>
    <property type="match status" value="1"/>
</dbReference>
<evidence type="ECO:0000256" key="4">
    <source>
        <dbReference type="ARBA" id="ARBA00022737"/>
    </source>
</evidence>
<evidence type="ECO:0000256" key="1">
    <source>
        <dbReference type="ARBA" id="ARBA00004604"/>
    </source>
</evidence>
<dbReference type="Pfam" id="PF00400">
    <property type="entry name" value="WD40"/>
    <property type="match status" value="4"/>
</dbReference>
<dbReference type="SUPFAM" id="SSF50969">
    <property type="entry name" value="YVTN repeat-like/Quinoprotein amine dehydrogenase"/>
    <property type="match status" value="2"/>
</dbReference>
<protein>
    <recommendedName>
        <fullName evidence="8">Small-subunit processome Utp12 domain-containing protein</fullName>
    </recommendedName>
</protein>